<dbReference type="Proteomes" id="UP000326500">
    <property type="component" value="Unassembled WGS sequence"/>
</dbReference>
<proteinExistence type="predicted"/>
<dbReference type="STRING" id="2200.GCA_001571405_00006"/>
<dbReference type="EMBL" id="FNFT01000015">
    <property type="protein sequence ID" value="SDK49346.1"/>
    <property type="molecule type" value="Genomic_DNA"/>
</dbReference>
<sequence length="243" mass="27874">MSRMIGFDRPLRLDWLDATAGVSRETEDIEQIRNYLHAYLAENYPNYTARRKTITVLTRVWSRIPESDRPHRVRAFALLPGLNQADRIWLHWGMCILAYPFFRDVVRTVGYSLRYYGSFSKQEIIQRMSETWGERATIPRAVQRVVESLNDWGVIRGEQMGRYGCAPPLTTSSKDAEIWLLKVALCANPTDSLPADQVHTLPEVFAFSFSLSIPDILESGEFEVSQIGNGRLALRCSEKKSRT</sequence>
<name>A0A1G9CCM9_9EURY</name>
<reference evidence="1 2" key="1">
    <citation type="submission" date="2016-10" db="EMBL/GenBank/DDBJ databases">
        <authorList>
            <person name="Varghese N."/>
            <person name="Submissions S."/>
        </authorList>
    </citation>
    <scope>NUCLEOTIDE SEQUENCE [LARGE SCALE GENOMIC DNA]</scope>
    <source>
        <strain evidence="1 2">DSM 2373</strain>
    </source>
</reference>
<protein>
    <submittedName>
        <fullName evidence="1">Uncharacterized protein</fullName>
    </submittedName>
</protein>
<dbReference type="RefSeq" id="WP_150468761.1">
    <property type="nucleotide sequence ID" value="NZ_FNFT01000015.1"/>
</dbReference>
<accession>A0A1G9CCM9</accession>
<evidence type="ECO:0000313" key="2">
    <source>
        <dbReference type="Proteomes" id="UP000326500"/>
    </source>
</evidence>
<keyword evidence="2" id="KW-1185">Reference proteome</keyword>
<dbReference type="OrthoDB" id="384241at2157"/>
<evidence type="ECO:0000313" key="1">
    <source>
        <dbReference type="EMBL" id="SDK49346.1"/>
    </source>
</evidence>
<organism evidence="1 2">
    <name type="scientific">Methanoculleus thermophilus</name>
    <dbReference type="NCBI Taxonomy" id="2200"/>
    <lineage>
        <taxon>Archaea</taxon>
        <taxon>Methanobacteriati</taxon>
        <taxon>Methanobacteriota</taxon>
        <taxon>Stenosarchaea group</taxon>
        <taxon>Methanomicrobia</taxon>
        <taxon>Methanomicrobiales</taxon>
        <taxon>Methanomicrobiaceae</taxon>
        <taxon>Methanoculleus</taxon>
    </lineage>
</organism>
<gene>
    <name evidence="1" type="ORF">SAMN04488571_1153</name>
</gene>
<dbReference type="AlphaFoldDB" id="A0A1G9CCM9"/>